<keyword evidence="1" id="KW-0677">Repeat</keyword>
<evidence type="ECO:0000256" key="1">
    <source>
        <dbReference type="ARBA" id="ARBA00022737"/>
    </source>
</evidence>
<keyword evidence="6" id="KW-1185">Reference proteome</keyword>
<accession>A0A2T9YGN0</accession>
<gene>
    <name evidence="5" type="ORF">BB559_004113</name>
</gene>
<dbReference type="InterPro" id="IPR011990">
    <property type="entry name" value="TPR-like_helical_dom_sf"/>
</dbReference>
<keyword evidence="2" id="KW-0802">TPR repeat</keyword>
<dbReference type="STRING" id="61424.A0A2T9YGN0"/>
<dbReference type="Proteomes" id="UP000245699">
    <property type="component" value="Unassembled WGS sequence"/>
</dbReference>
<evidence type="ECO:0000256" key="2">
    <source>
        <dbReference type="ARBA" id="ARBA00022803"/>
    </source>
</evidence>
<dbReference type="SUPFAM" id="SSF48452">
    <property type="entry name" value="TPR-like"/>
    <property type="match status" value="1"/>
</dbReference>
<protein>
    <recommendedName>
        <fullName evidence="3">ER membrane protein complex subunit 2</fullName>
    </recommendedName>
</protein>
<evidence type="ECO:0000259" key="4">
    <source>
        <dbReference type="Pfam" id="PF22890"/>
    </source>
</evidence>
<comment type="subcellular location">
    <subcellularLocation>
        <location evidence="3">Endoplasmic reticulum membrane</location>
        <topology evidence="3">Peripheral membrane protein</topology>
        <orientation evidence="3">Cytoplasmic side</orientation>
    </subcellularLocation>
</comment>
<comment type="function">
    <text evidence="3">Part of the endoplasmic reticulum membrane protein complex (EMC) that enables the energy-independent insertion into endoplasmic reticulum membranes of newly synthesized membrane proteins.</text>
</comment>
<organism evidence="5 6">
    <name type="scientific">Furculomyces boomerangus</name>
    <dbReference type="NCBI Taxonomy" id="61424"/>
    <lineage>
        <taxon>Eukaryota</taxon>
        <taxon>Fungi</taxon>
        <taxon>Fungi incertae sedis</taxon>
        <taxon>Zoopagomycota</taxon>
        <taxon>Kickxellomycotina</taxon>
        <taxon>Harpellomycetes</taxon>
        <taxon>Harpellales</taxon>
        <taxon>Harpellaceae</taxon>
        <taxon>Furculomyces</taxon>
    </lineage>
</organism>
<proteinExistence type="inferred from homology"/>
<keyword evidence="3" id="KW-0472">Membrane</keyword>
<dbReference type="AlphaFoldDB" id="A0A2T9YGN0"/>
<reference evidence="5 6" key="1">
    <citation type="journal article" date="2018" name="MBio">
        <title>Comparative Genomics Reveals the Core Gene Toolbox for the Fungus-Insect Symbiosis.</title>
        <authorList>
            <person name="Wang Y."/>
            <person name="Stata M."/>
            <person name="Wang W."/>
            <person name="Stajich J.E."/>
            <person name="White M.M."/>
            <person name="Moncalvo J.M."/>
        </authorList>
    </citation>
    <scope>NUCLEOTIDE SEQUENCE [LARGE SCALE GENOMIC DNA]</scope>
    <source>
        <strain evidence="5 6">AUS-77-4</strain>
    </source>
</reference>
<comment type="caution">
    <text evidence="5">The sequence shown here is derived from an EMBL/GenBank/DDBJ whole genome shotgun (WGS) entry which is preliminary data.</text>
</comment>
<dbReference type="OrthoDB" id="124397at2759"/>
<dbReference type="InterPro" id="IPR055217">
    <property type="entry name" value="TPR_EMC2"/>
</dbReference>
<comment type="subunit">
    <text evidence="3">Component of the ER membrane protein complex (EMC).</text>
</comment>
<feature type="domain" description="EMC2 TPR-like" evidence="4">
    <location>
        <begin position="84"/>
        <end position="192"/>
    </location>
</feature>
<evidence type="ECO:0000313" key="6">
    <source>
        <dbReference type="Proteomes" id="UP000245699"/>
    </source>
</evidence>
<comment type="similarity">
    <text evidence="3">Belongs to the EMC2 family.</text>
</comment>
<sequence>MKYSTTECLERLESIRLSGERRSQEVVEIGEILERSNTIPKTDEGWMILEQIAIGGMDTGKFELANACIQKLKQMFSQSKRVRMLECMYLEANGWYNEALDEYNKSLELDPTDMNIPKRKIAILIAQNDISSAIKALLQHVDNFPNDLESWIKLSQLYLDEHLYPQAAYCIEELILMNPVNHFYHLKYAEIQYTLGNIEMALKYYLSVVELSRDNVQGFYGVKLCSDRLMQNISSSKKTLDSARGLKNKNTLSELSQLATERLLFAYSNPSATSEKLIYKDDKDIEEKPTPMTKLVLESWLKL</sequence>
<keyword evidence="3" id="KW-0256">Endoplasmic reticulum</keyword>
<evidence type="ECO:0000313" key="5">
    <source>
        <dbReference type="EMBL" id="PVU91518.1"/>
    </source>
</evidence>
<evidence type="ECO:0000256" key="3">
    <source>
        <dbReference type="RuleBase" id="RU367091"/>
    </source>
</evidence>
<dbReference type="InterPro" id="IPR039856">
    <property type="entry name" value="EMC2-like"/>
</dbReference>
<dbReference type="GO" id="GO:0072546">
    <property type="term" value="C:EMC complex"/>
    <property type="evidence" value="ECO:0007669"/>
    <property type="project" value="UniProtKB-UniRule"/>
</dbReference>
<dbReference type="EMBL" id="MBFT01000413">
    <property type="protein sequence ID" value="PVU91518.1"/>
    <property type="molecule type" value="Genomic_DNA"/>
</dbReference>
<dbReference type="Pfam" id="PF22890">
    <property type="entry name" value="TPR_EMC2"/>
    <property type="match status" value="1"/>
</dbReference>
<dbReference type="Gene3D" id="1.25.40.10">
    <property type="entry name" value="Tetratricopeptide repeat domain"/>
    <property type="match status" value="1"/>
</dbReference>
<dbReference type="PANTHER" id="PTHR12760">
    <property type="entry name" value="TETRATRICOPEPTIDE REPEAT PROTEIN"/>
    <property type="match status" value="1"/>
</dbReference>
<name>A0A2T9YGN0_9FUNG</name>